<dbReference type="GO" id="GO:0140664">
    <property type="term" value="F:ATP-dependent DNA damage sensor activity"/>
    <property type="evidence" value="ECO:0007669"/>
    <property type="project" value="InterPro"/>
</dbReference>
<dbReference type="HAMAP" id="MF_00092">
    <property type="entry name" value="MutS2"/>
    <property type="match status" value="1"/>
</dbReference>
<dbReference type="GO" id="GO:0043023">
    <property type="term" value="F:ribosomal large subunit binding"/>
    <property type="evidence" value="ECO:0007669"/>
    <property type="project" value="UniProtKB-UniRule"/>
</dbReference>
<dbReference type="GO" id="GO:0004519">
    <property type="term" value="F:endonuclease activity"/>
    <property type="evidence" value="ECO:0007669"/>
    <property type="project" value="UniProtKB-UniRule"/>
</dbReference>
<dbReference type="PANTHER" id="PTHR48466">
    <property type="entry name" value="OS10G0509000 PROTEIN-RELATED"/>
    <property type="match status" value="1"/>
</dbReference>
<evidence type="ECO:0000256" key="8">
    <source>
        <dbReference type="SAM" id="Coils"/>
    </source>
</evidence>
<dbReference type="Pfam" id="PF01713">
    <property type="entry name" value="Smr"/>
    <property type="match status" value="1"/>
</dbReference>
<comment type="similarity">
    <text evidence="7">Belongs to the DNA mismatch repair MutS family. MutS2 subfamily.</text>
</comment>
<evidence type="ECO:0000256" key="1">
    <source>
        <dbReference type="ARBA" id="ARBA00022730"/>
    </source>
</evidence>
<evidence type="ECO:0000313" key="10">
    <source>
        <dbReference type="EMBL" id="HFI91327.1"/>
    </source>
</evidence>
<dbReference type="EC" id="3.6.4.-" evidence="7"/>
<accession>A0A7V2ZJV1</accession>
<evidence type="ECO:0000256" key="2">
    <source>
        <dbReference type="ARBA" id="ARBA00022741"/>
    </source>
</evidence>
<evidence type="ECO:0000256" key="7">
    <source>
        <dbReference type="HAMAP-Rule" id="MF_00092"/>
    </source>
</evidence>
<dbReference type="InterPro" id="IPR005747">
    <property type="entry name" value="MutS2"/>
</dbReference>
<evidence type="ECO:0000259" key="9">
    <source>
        <dbReference type="PROSITE" id="PS50828"/>
    </source>
</evidence>
<dbReference type="FunFam" id="3.40.50.300:FF:000830">
    <property type="entry name" value="Endonuclease MutS2"/>
    <property type="match status" value="1"/>
</dbReference>
<evidence type="ECO:0000256" key="6">
    <source>
        <dbReference type="ARBA" id="ARBA00023125"/>
    </source>
</evidence>
<dbReference type="SMART" id="SM00534">
    <property type="entry name" value="MUTSac"/>
    <property type="match status" value="1"/>
</dbReference>
<evidence type="ECO:0000256" key="4">
    <source>
        <dbReference type="ARBA" id="ARBA00022840"/>
    </source>
</evidence>
<evidence type="ECO:0000256" key="5">
    <source>
        <dbReference type="ARBA" id="ARBA00022884"/>
    </source>
</evidence>
<comment type="subunit">
    <text evidence="7">Homodimer. Binds to stalled ribosomes, contacting rRNA.</text>
</comment>
<reference evidence="10" key="1">
    <citation type="journal article" date="2020" name="mSystems">
        <title>Genome- and Community-Level Interaction Insights into Carbon Utilization and Element Cycling Functions of Hydrothermarchaeota in Hydrothermal Sediment.</title>
        <authorList>
            <person name="Zhou Z."/>
            <person name="Liu Y."/>
            <person name="Xu W."/>
            <person name="Pan J."/>
            <person name="Luo Z.H."/>
            <person name="Li M."/>
        </authorList>
    </citation>
    <scope>NUCLEOTIDE SEQUENCE [LARGE SCALE GENOMIC DNA]</scope>
    <source>
        <strain evidence="10">SpSt-479</strain>
    </source>
</reference>
<dbReference type="GO" id="GO:0016887">
    <property type="term" value="F:ATP hydrolysis activity"/>
    <property type="evidence" value="ECO:0007669"/>
    <property type="project" value="InterPro"/>
</dbReference>
<dbReference type="InterPro" id="IPR007696">
    <property type="entry name" value="DNA_mismatch_repair_MutS_core"/>
</dbReference>
<dbReference type="InterPro" id="IPR002625">
    <property type="entry name" value="Smr_dom"/>
</dbReference>
<dbReference type="GO" id="GO:0006298">
    <property type="term" value="P:mismatch repair"/>
    <property type="evidence" value="ECO:0007669"/>
    <property type="project" value="InterPro"/>
</dbReference>
<dbReference type="SMART" id="SM00463">
    <property type="entry name" value="SMR"/>
    <property type="match status" value="1"/>
</dbReference>
<dbReference type="Pfam" id="PF20297">
    <property type="entry name" value="MSSS"/>
    <property type="match status" value="1"/>
</dbReference>
<dbReference type="AlphaFoldDB" id="A0A7V2ZJV1"/>
<dbReference type="Gene3D" id="3.30.1370.110">
    <property type="match status" value="1"/>
</dbReference>
<keyword evidence="6 7" id="KW-0238">DNA-binding</keyword>
<dbReference type="PANTHER" id="PTHR48466:SF2">
    <property type="entry name" value="OS10G0509000 PROTEIN"/>
    <property type="match status" value="1"/>
</dbReference>
<dbReference type="InterPro" id="IPR027417">
    <property type="entry name" value="P-loop_NTPase"/>
</dbReference>
<feature type="binding site" evidence="7">
    <location>
        <begin position="337"/>
        <end position="344"/>
    </location>
    <ligand>
        <name>ATP</name>
        <dbReference type="ChEBI" id="CHEBI:30616"/>
    </ligand>
</feature>
<feature type="domain" description="Smr" evidence="9">
    <location>
        <begin position="707"/>
        <end position="782"/>
    </location>
</feature>
<dbReference type="Pfam" id="PF00488">
    <property type="entry name" value="MutS_V"/>
    <property type="match status" value="1"/>
</dbReference>
<dbReference type="PIRSF" id="PIRSF005814">
    <property type="entry name" value="MutS_YshD"/>
    <property type="match status" value="1"/>
</dbReference>
<dbReference type="EC" id="3.1.-.-" evidence="7"/>
<dbReference type="GO" id="GO:0072344">
    <property type="term" value="P:rescue of stalled ribosome"/>
    <property type="evidence" value="ECO:0007669"/>
    <property type="project" value="UniProtKB-UniRule"/>
</dbReference>
<keyword evidence="7" id="KW-0540">Nuclease</keyword>
<comment type="caution">
    <text evidence="10">The sequence shown here is derived from an EMBL/GenBank/DDBJ whole genome shotgun (WGS) entry which is preliminary data.</text>
</comment>
<keyword evidence="7 10" id="KW-0255">Endonuclease</keyword>
<organism evidence="10">
    <name type="scientific">Ignavibacterium album</name>
    <dbReference type="NCBI Taxonomy" id="591197"/>
    <lineage>
        <taxon>Bacteria</taxon>
        <taxon>Pseudomonadati</taxon>
        <taxon>Ignavibacteriota</taxon>
        <taxon>Ignavibacteria</taxon>
        <taxon>Ignavibacteriales</taxon>
        <taxon>Ignavibacteriaceae</taxon>
        <taxon>Ignavibacterium</taxon>
    </lineage>
</organism>
<keyword evidence="1 7" id="KW-0699">rRNA-binding</keyword>
<dbReference type="GO" id="GO:0030983">
    <property type="term" value="F:mismatched DNA binding"/>
    <property type="evidence" value="ECO:0007669"/>
    <property type="project" value="InterPro"/>
</dbReference>
<comment type="function">
    <text evidence="7">Acts as a ribosome collision sensor, splitting the ribosome into its 2 subunits. Detects stalled/collided 70S ribosomes which it binds and splits by an ATP-hydrolysis driven conformational change. Acts upstream of the ribosome quality control system (RQC), a ribosome-associated complex that mediates the extraction of incompletely synthesized nascent chains from stalled ribosomes and their subsequent degradation. Probably generates substrates for RQC.</text>
</comment>
<comment type="function">
    <text evidence="7">Endonuclease that is involved in the suppression of homologous recombination and thus may have a key role in the control of bacterial genetic diversity.</text>
</comment>
<gene>
    <name evidence="7" type="primary">mutS2</name>
    <name evidence="7" type="synonym">rqcU</name>
    <name evidence="10" type="ORF">ENS31_07310</name>
</gene>
<dbReference type="SUPFAM" id="SSF160443">
    <property type="entry name" value="SMR domain-like"/>
    <property type="match status" value="1"/>
</dbReference>
<name>A0A7V2ZJV1_9BACT</name>
<dbReference type="InterPro" id="IPR000432">
    <property type="entry name" value="DNA_mismatch_repair_MutS_C"/>
</dbReference>
<keyword evidence="4 7" id="KW-0067">ATP-binding</keyword>
<protein>
    <recommendedName>
        <fullName evidence="7">Endonuclease MutS2</fullName>
        <ecNumber evidence="7">3.1.-.-</ecNumber>
    </recommendedName>
    <alternativeName>
        <fullName evidence="7">Ribosome-associated protein quality control-upstream factor</fullName>
        <shortName evidence="7">RQC-upstream factor</shortName>
        <shortName evidence="7">RqcU</shortName>
        <ecNumber evidence="7">3.6.4.-</ecNumber>
    </alternativeName>
</protein>
<keyword evidence="3 7" id="KW-0378">Hydrolase</keyword>
<dbReference type="InterPro" id="IPR045076">
    <property type="entry name" value="MutS"/>
</dbReference>
<dbReference type="InterPro" id="IPR046893">
    <property type="entry name" value="MSSS"/>
</dbReference>
<sequence>MIDKSVAEKLEFDKLLKHIAGYCITEKGKYSILNFHPTDNLSEIIFQGRIVEEAKNFLIRQGNIQIDFTTDLSESLYQSRIEGAILSTKKILEIRNLARSSRLLQSLFTREKDNYPLLVEVSQKLFSDRLFEHQIEKIISEDGDVKENASKTLSEIRKEIRTKKDELIKSINRIIKSLKEEDIVREDYLTLRDGRMVIPVKAEHKRHIRGFIHSESSTGQTVYIEPEETLELNNDIVSLSFSERREIERLLKELTKLIGQNSNELLSAFESITFIDTIFARANYSLEVVGSFPKIDNKKPFHIIDGRHPLLIKKLGRNKTVPLNLKLENDRVIIITGPNAGGKTVVLKTIGILTLMLQAGIHIPVHPDSNFHLFSKVLIDIGDQQSIEDDLSTFSSHLKNLNHILKEADSNSLVLLDEIGTGTDPTEGASLAAAILKKLLEKGALVFASTHHGSLKLFAYNVPGMVNAAMQFNHETLSPTYVFKLGVPGSSYAFQIAERIGLQKDVIAEAEKLIDSEKHTLEKFISEVEEKSNELEKKLAELEKENARLKGLSNLYKQSYEKLEKEKKDIIRKAKSEANKYLEDVNSKVEKVIKEIKESSAEKSAIKVAKKTIQELKTETEQEIAEVKEEIQSVSEFSVGDFVQIKNSNTIGKIIEIDNDKKKATVVVGTIKMLVRLSDLIIAKEIKEKTQREIHDYIKTPQVGYRLDVRGKRADEAEYEIVKFVDDAYQAGLDRAEILHGKGTGALKKLVKDILSSHSGVKNFYFAPIEHGGDGITIIEFN</sequence>
<proteinExistence type="inferred from homology"/>
<keyword evidence="2 7" id="KW-0547">Nucleotide-binding</keyword>
<dbReference type="InterPro" id="IPR036187">
    <property type="entry name" value="DNA_mismatch_repair_MutS_sf"/>
</dbReference>
<dbReference type="GO" id="GO:0005524">
    <property type="term" value="F:ATP binding"/>
    <property type="evidence" value="ECO:0007669"/>
    <property type="project" value="UniProtKB-UniRule"/>
</dbReference>
<dbReference type="InterPro" id="IPR036063">
    <property type="entry name" value="Smr_dom_sf"/>
</dbReference>
<keyword evidence="5 7" id="KW-0694">RNA-binding</keyword>
<dbReference type="SUPFAM" id="SSF52540">
    <property type="entry name" value="P-loop containing nucleoside triphosphate hydrolases"/>
    <property type="match status" value="1"/>
</dbReference>
<dbReference type="Gene3D" id="3.40.50.300">
    <property type="entry name" value="P-loop containing nucleotide triphosphate hydrolases"/>
    <property type="match status" value="1"/>
</dbReference>
<evidence type="ECO:0000256" key="3">
    <source>
        <dbReference type="ARBA" id="ARBA00022801"/>
    </source>
</evidence>
<dbReference type="SUPFAM" id="SSF48334">
    <property type="entry name" value="DNA repair protein MutS, domain III"/>
    <property type="match status" value="1"/>
</dbReference>
<dbReference type="GO" id="GO:0045910">
    <property type="term" value="P:negative regulation of DNA recombination"/>
    <property type="evidence" value="ECO:0007669"/>
    <property type="project" value="InterPro"/>
</dbReference>
<keyword evidence="8" id="KW-0175">Coiled coil</keyword>
<dbReference type="SMART" id="SM00533">
    <property type="entry name" value="MUTSd"/>
    <property type="match status" value="1"/>
</dbReference>
<feature type="coiled-coil region" evidence="8">
    <location>
        <begin position="507"/>
        <end position="637"/>
    </location>
</feature>
<dbReference type="NCBIfam" id="TIGR01069">
    <property type="entry name" value="mutS2"/>
    <property type="match status" value="1"/>
</dbReference>
<dbReference type="GO" id="GO:0019843">
    <property type="term" value="F:rRNA binding"/>
    <property type="evidence" value="ECO:0007669"/>
    <property type="project" value="UniProtKB-UniRule"/>
</dbReference>
<dbReference type="PROSITE" id="PS50828">
    <property type="entry name" value="SMR"/>
    <property type="match status" value="1"/>
</dbReference>
<dbReference type="EMBL" id="DSUJ01000008">
    <property type="protein sequence ID" value="HFI91327.1"/>
    <property type="molecule type" value="Genomic_DNA"/>
</dbReference>